<sequence length="530" mass="60938">YEVDFQSHAVKRGRRKNPKQRYCGRYSFSRTHFGEILRDENIQDRIRIRSTSIRGQAERVSRLESCSMYDAVYQCLSPEPDQQLHDVAVQPSAPISAVMMRRELARLSCDRNQYHYSLYRLLRASIMAKLNRLYENTTLGSVRKSSQKVLLINHRNERFKWSDVLWLQLQAAVAGRQMKSPRDQIRSTREHDKYLLVEREKQKAVLDEIRNFRLNNKIKARLPSQPPSADSYDQNSLKAGLKLVRNLLERYESFVALFPNIISMERSTKLDESIKTRIRILYAWYNITLDLYSRIKEVGVILGIYKNKESARCSSPSPNLVIKDTPTATQPVGVLSWPSLDSPMDDYESLKPSQKSCELTHASSSPQSLLLQMTMQTTSDLPALLEQPNSIYTAFVSRSLRRKGMRKVLQRLDSVCLLTIKKVIAMVKKSSVAHAQVVGDESKERSIDYITALTPECYISECLKFDDKQISDLPHGLTSHEQFSAMGLPSFENLFLFLTRVPLDLVHEWLKMRGSAQLPSDLLTLQTVLN</sequence>
<dbReference type="EMBL" id="UYYF01001092">
    <property type="protein sequence ID" value="VDM99520.1"/>
    <property type="molecule type" value="Genomic_DNA"/>
</dbReference>
<dbReference type="GO" id="GO:0000165">
    <property type="term" value="P:MAPK cascade"/>
    <property type="evidence" value="ECO:0007669"/>
    <property type="project" value="InterPro"/>
</dbReference>
<protein>
    <submittedName>
        <fullName evidence="4">MEKK4_N domain-containing protein</fullName>
    </submittedName>
</protein>
<dbReference type="Proteomes" id="UP000276776">
    <property type="component" value="Unassembled WGS sequence"/>
</dbReference>
<name>A0A0N5CSH6_THECL</name>
<dbReference type="STRING" id="103827.A0A0N5CSH6"/>
<evidence type="ECO:0000313" key="2">
    <source>
        <dbReference type="EMBL" id="VDM99520.1"/>
    </source>
</evidence>
<reference evidence="2 3" key="2">
    <citation type="submission" date="2018-11" db="EMBL/GenBank/DDBJ databases">
        <authorList>
            <consortium name="Pathogen Informatics"/>
        </authorList>
    </citation>
    <scope>NUCLEOTIDE SEQUENCE [LARGE SCALE GENOMIC DNA]</scope>
</reference>
<proteinExistence type="predicted"/>
<dbReference type="OrthoDB" id="5846914at2759"/>
<accession>A0A0N5CSH6</accession>
<feature type="domain" description="Mitogen-activated protein kinase kinase kinase N-terminal" evidence="1">
    <location>
        <begin position="162"/>
        <end position="514"/>
    </location>
</feature>
<organism evidence="4">
    <name type="scientific">Thelazia callipaeda</name>
    <name type="common">Oriental eyeworm</name>
    <name type="synonym">Parasitic nematode</name>
    <dbReference type="NCBI Taxonomy" id="103827"/>
    <lineage>
        <taxon>Eukaryota</taxon>
        <taxon>Metazoa</taxon>
        <taxon>Ecdysozoa</taxon>
        <taxon>Nematoda</taxon>
        <taxon>Chromadorea</taxon>
        <taxon>Rhabditida</taxon>
        <taxon>Spirurina</taxon>
        <taxon>Spiruromorpha</taxon>
        <taxon>Thelazioidea</taxon>
        <taxon>Thelaziidae</taxon>
        <taxon>Thelazia</taxon>
    </lineage>
</organism>
<dbReference type="AlphaFoldDB" id="A0A0N5CSH6"/>
<evidence type="ECO:0000259" key="1">
    <source>
        <dbReference type="Pfam" id="PF19431"/>
    </source>
</evidence>
<dbReference type="InterPro" id="IPR045801">
    <property type="entry name" value="MEKK4_N"/>
</dbReference>
<dbReference type="WBParaSite" id="TCLT_0000317801-mRNA-1">
    <property type="protein sequence ID" value="TCLT_0000317801-mRNA-1"/>
    <property type="gene ID" value="TCLT_0000317801"/>
</dbReference>
<reference evidence="4" key="1">
    <citation type="submission" date="2017-02" db="UniProtKB">
        <authorList>
            <consortium name="WormBaseParasite"/>
        </authorList>
    </citation>
    <scope>IDENTIFICATION</scope>
</reference>
<evidence type="ECO:0000313" key="4">
    <source>
        <dbReference type="WBParaSite" id="TCLT_0000317801-mRNA-1"/>
    </source>
</evidence>
<gene>
    <name evidence="2" type="ORF">TCLT_LOCUS3177</name>
</gene>
<keyword evidence="3" id="KW-1185">Reference proteome</keyword>
<evidence type="ECO:0000313" key="3">
    <source>
        <dbReference type="Proteomes" id="UP000276776"/>
    </source>
</evidence>
<dbReference type="Pfam" id="PF19431">
    <property type="entry name" value="MEKK4_N"/>
    <property type="match status" value="1"/>
</dbReference>